<comment type="caution">
    <text evidence="1">The sequence shown here is derived from an EMBL/GenBank/DDBJ whole genome shotgun (WGS) entry which is preliminary data.</text>
</comment>
<name>A0A0C2YPY7_PARME</name>
<protein>
    <submittedName>
        <fullName evidence="1">Uncharacterized protein</fullName>
    </submittedName>
</protein>
<evidence type="ECO:0000313" key="1">
    <source>
        <dbReference type="EMBL" id="KIL96720.1"/>
    </source>
</evidence>
<dbReference type="STRING" id="272627.CCC_01586"/>
<dbReference type="Proteomes" id="UP000031971">
    <property type="component" value="Unassembled WGS sequence"/>
</dbReference>
<gene>
    <name evidence="1" type="ORF">CCC_01586</name>
</gene>
<accession>A0A0C2YPY7</accession>
<proteinExistence type="predicted"/>
<keyword evidence="2" id="KW-1185">Reference proteome</keyword>
<evidence type="ECO:0000313" key="2">
    <source>
        <dbReference type="Proteomes" id="UP000031971"/>
    </source>
</evidence>
<dbReference type="EMBL" id="JXSL01000035">
    <property type="protein sequence ID" value="KIL96720.1"/>
    <property type="molecule type" value="Genomic_DNA"/>
</dbReference>
<sequence>MAYGESQHDHHGCEIIYLSARGKQRVLKDAANRNLRRLDKLLDVYVVVGRSGIATVGHRYKRIARP</sequence>
<reference evidence="1 2" key="1">
    <citation type="submission" date="2015-01" db="EMBL/GenBank/DDBJ databases">
        <title>Genome Sequence of Magnetospirillum magnetotacticum Strain MS-1.</title>
        <authorList>
            <person name="Marinov G.K."/>
            <person name="Smalley M.D."/>
            <person name="DeSalvo G."/>
        </authorList>
    </citation>
    <scope>NUCLEOTIDE SEQUENCE [LARGE SCALE GENOMIC DNA]</scope>
    <source>
        <strain evidence="1 2">MS-1</strain>
    </source>
</reference>
<organism evidence="1 2">
    <name type="scientific">Paramagnetospirillum magnetotacticum MS-1</name>
    <dbReference type="NCBI Taxonomy" id="272627"/>
    <lineage>
        <taxon>Bacteria</taxon>
        <taxon>Pseudomonadati</taxon>
        <taxon>Pseudomonadota</taxon>
        <taxon>Alphaproteobacteria</taxon>
        <taxon>Rhodospirillales</taxon>
        <taxon>Magnetospirillaceae</taxon>
        <taxon>Paramagnetospirillum</taxon>
    </lineage>
</organism>
<dbReference type="AlphaFoldDB" id="A0A0C2YPY7"/>